<comment type="caution">
    <text evidence="2">The sequence shown here is derived from an EMBL/GenBank/DDBJ whole genome shotgun (WGS) entry which is preliminary data.</text>
</comment>
<feature type="compositionally biased region" description="Basic and acidic residues" evidence="1">
    <location>
        <begin position="29"/>
        <end position="40"/>
    </location>
</feature>
<name>A0A4Q4MHB7_9PLEO</name>
<accession>A0A4Q4MHB7</accession>
<evidence type="ECO:0000256" key="1">
    <source>
        <dbReference type="SAM" id="MobiDB-lite"/>
    </source>
</evidence>
<feature type="region of interest" description="Disordered" evidence="1">
    <location>
        <begin position="18"/>
        <end position="40"/>
    </location>
</feature>
<proteinExistence type="predicted"/>
<sequence length="40" mass="4373">MRKRRPLTLSKNALATDILASGLSTDKNPPSEESRPRAHG</sequence>
<evidence type="ECO:0000313" key="2">
    <source>
        <dbReference type="EMBL" id="RYN49873.1"/>
    </source>
</evidence>
<gene>
    <name evidence="2" type="ORF">AA0114_g6413</name>
</gene>
<dbReference type="AlphaFoldDB" id="A0A4Q4MHB7"/>
<organism evidence="2 3">
    <name type="scientific">Alternaria tenuissima</name>
    <dbReference type="NCBI Taxonomy" id="119927"/>
    <lineage>
        <taxon>Eukaryota</taxon>
        <taxon>Fungi</taxon>
        <taxon>Dikarya</taxon>
        <taxon>Ascomycota</taxon>
        <taxon>Pezizomycotina</taxon>
        <taxon>Dothideomycetes</taxon>
        <taxon>Pleosporomycetidae</taxon>
        <taxon>Pleosporales</taxon>
        <taxon>Pleosporineae</taxon>
        <taxon>Pleosporaceae</taxon>
        <taxon>Alternaria</taxon>
        <taxon>Alternaria sect. Alternaria</taxon>
        <taxon>Alternaria alternata complex</taxon>
    </lineage>
</organism>
<dbReference type="Proteomes" id="UP000292402">
    <property type="component" value="Unassembled WGS sequence"/>
</dbReference>
<dbReference type="EMBL" id="PDXA01000019">
    <property type="protein sequence ID" value="RYN49873.1"/>
    <property type="molecule type" value="Genomic_DNA"/>
</dbReference>
<evidence type="ECO:0000313" key="3">
    <source>
        <dbReference type="Proteomes" id="UP000292402"/>
    </source>
</evidence>
<reference evidence="3" key="1">
    <citation type="journal article" date="2019" name="bioRxiv">
        <title>Genomics, evolutionary history and diagnostics of the Alternaria alternata species group including apple and Asian pear pathotypes.</title>
        <authorList>
            <person name="Armitage A.D."/>
            <person name="Cockerton H.M."/>
            <person name="Sreenivasaprasad S."/>
            <person name="Woodhall J.W."/>
            <person name="Lane C.R."/>
            <person name="Harrison R.J."/>
            <person name="Clarkson J.P."/>
        </authorList>
    </citation>
    <scope>NUCLEOTIDE SEQUENCE [LARGE SCALE GENOMIC DNA]</scope>
    <source>
        <strain evidence="3">FERA 1082</strain>
    </source>
</reference>
<protein>
    <submittedName>
        <fullName evidence="2">Uncharacterized protein</fullName>
    </submittedName>
</protein>